<evidence type="ECO:0000313" key="4">
    <source>
        <dbReference type="Proteomes" id="UP000182977"/>
    </source>
</evidence>
<feature type="transmembrane region" description="Helical" evidence="1">
    <location>
        <begin position="116"/>
        <end position="133"/>
    </location>
</feature>
<dbReference type="Pfam" id="PF23636">
    <property type="entry name" value="DUF7144"/>
    <property type="match status" value="1"/>
</dbReference>
<accession>A0A1H2KWJ4</accession>
<protein>
    <recommendedName>
        <fullName evidence="2">DUF7144 domain-containing protein</fullName>
    </recommendedName>
</protein>
<reference evidence="4" key="1">
    <citation type="submission" date="2016-10" db="EMBL/GenBank/DDBJ databases">
        <authorList>
            <person name="Varghese N."/>
            <person name="Submissions S."/>
        </authorList>
    </citation>
    <scope>NUCLEOTIDE SEQUENCE [LARGE SCALE GENOMIC DNA]</scope>
    <source>
        <strain evidence="4">DSM 45079</strain>
    </source>
</reference>
<dbReference type="Proteomes" id="UP000182977">
    <property type="component" value="Chromosome I"/>
</dbReference>
<gene>
    <name evidence="3" type="ORF">SAMN04488563_4473</name>
</gene>
<organism evidence="3 4">
    <name type="scientific">Jiangella alkaliphila</name>
    <dbReference type="NCBI Taxonomy" id="419479"/>
    <lineage>
        <taxon>Bacteria</taxon>
        <taxon>Bacillati</taxon>
        <taxon>Actinomycetota</taxon>
        <taxon>Actinomycetes</taxon>
        <taxon>Jiangellales</taxon>
        <taxon>Jiangellaceae</taxon>
        <taxon>Jiangella</taxon>
    </lineage>
</organism>
<feature type="domain" description="DUF7144" evidence="2">
    <location>
        <begin position="24"/>
        <end position="135"/>
    </location>
</feature>
<dbReference type="AlphaFoldDB" id="A0A1H2KWJ4"/>
<dbReference type="InterPro" id="IPR055568">
    <property type="entry name" value="DUF7144"/>
</dbReference>
<proteinExistence type="predicted"/>
<keyword evidence="1" id="KW-1133">Transmembrane helix</keyword>
<evidence type="ECO:0000313" key="3">
    <source>
        <dbReference type="EMBL" id="SDU73117.1"/>
    </source>
</evidence>
<feature type="transmembrane region" description="Helical" evidence="1">
    <location>
        <begin position="67"/>
        <end position="86"/>
    </location>
</feature>
<dbReference type="EMBL" id="LT629791">
    <property type="protein sequence ID" value="SDU73117.1"/>
    <property type="molecule type" value="Genomic_DNA"/>
</dbReference>
<evidence type="ECO:0000259" key="2">
    <source>
        <dbReference type="Pfam" id="PF23636"/>
    </source>
</evidence>
<keyword evidence="1" id="KW-0472">Membrane</keyword>
<keyword evidence="1" id="KW-0812">Transmembrane</keyword>
<keyword evidence="4" id="KW-1185">Reference proteome</keyword>
<evidence type="ECO:0000256" key="1">
    <source>
        <dbReference type="SAM" id="Phobius"/>
    </source>
</evidence>
<name>A0A1H2KWJ4_9ACTN</name>
<dbReference type="OrthoDB" id="4482242at2"/>
<dbReference type="STRING" id="419479.SAMN04488563_4473"/>
<dbReference type="RefSeq" id="WP_046770453.1">
    <property type="nucleotide sequence ID" value="NZ_LBMC01000020.1"/>
</dbReference>
<sequence>MTDFRTSPTESTRSEPPGWASGGVIFAATMMIIIGVFQALEGLAAIIDDEFYVVLPNYTFDLDITAWGWVHLIIGVLIALAGFFLFTGSSVAGGVAIGLAAVSAISNFFFIPYYPFWSLLIIAINVFVIWAIARSGILSAR</sequence>
<feature type="transmembrane region" description="Helical" evidence="1">
    <location>
        <begin position="21"/>
        <end position="47"/>
    </location>
</feature>
<feature type="transmembrane region" description="Helical" evidence="1">
    <location>
        <begin position="91"/>
        <end position="110"/>
    </location>
</feature>